<dbReference type="InterPro" id="IPR003329">
    <property type="entry name" value="Cytidylyl_trans"/>
</dbReference>
<dbReference type="Proteomes" id="UP000218272">
    <property type="component" value="Chromosome SCLO_1"/>
</dbReference>
<gene>
    <name evidence="1" type="ORF">SCLO_1028120</name>
</gene>
<dbReference type="OrthoDB" id="9805604at2"/>
<keyword evidence="2" id="KW-1185">Reference proteome</keyword>
<dbReference type="PANTHER" id="PTHR21485">
    <property type="entry name" value="HAD SUPERFAMILY MEMBERS CMAS AND KDSC"/>
    <property type="match status" value="1"/>
</dbReference>
<dbReference type="Pfam" id="PF02348">
    <property type="entry name" value="CTP_transf_3"/>
    <property type="match status" value="1"/>
</dbReference>
<evidence type="ECO:0008006" key="3">
    <source>
        <dbReference type="Google" id="ProtNLM"/>
    </source>
</evidence>
<reference evidence="1 2" key="1">
    <citation type="submission" date="2016-10" db="EMBL/GenBank/DDBJ databases">
        <title>Complete Genome Sequence of the Nonylphenol-Degrading Bacterium Sphingobium cloacae JCM 10874T.</title>
        <authorList>
            <person name="Ootsuka M."/>
            <person name="Nishizawa T."/>
            <person name="Ohta H."/>
        </authorList>
    </citation>
    <scope>NUCLEOTIDE SEQUENCE [LARGE SCALE GENOMIC DNA]</scope>
    <source>
        <strain evidence="1 2">JCM 10874</strain>
    </source>
</reference>
<proteinExistence type="predicted"/>
<dbReference type="RefSeq" id="WP_083949174.1">
    <property type="nucleotide sequence ID" value="NZ_AP017655.1"/>
</dbReference>
<organism evidence="1 2">
    <name type="scientific">Sphingobium cloacae</name>
    <dbReference type="NCBI Taxonomy" id="120107"/>
    <lineage>
        <taxon>Bacteria</taxon>
        <taxon>Pseudomonadati</taxon>
        <taxon>Pseudomonadota</taxon>
        <taxon>Alphaproteobacteria</taxon>
        <taxon>Sphingomonadales</taxon>
        <taxon>Sphingomonadaceae</taxon>
        <taxon>Sphingobium</taxon>
    </lineage>
</organism>
<protein>
    <recommendedName>
        <fullName evidence="3">Acylneuraminate cytidylyltransferase</fullName>
    </recommendedName>
</protein>
<dbReference type="InterPro" id="IPR029044">
    <property type="entry name" value="Nucleotide-diphossugar_trans"/>
</dbReference>
<dbReference type="SUPFAM" id="SSF53448">
    <property type="entry name" value="Nucleotide-diphospho-sugar transferases"/>
    <property type="match status" value="1"/>
</dbReference>
<dbReference type="EMBL" id="AP017655">
    <property type="protein sequence ID" value="BAV65852.1"/>
    <property type="molecule type" value="Genomic_DNA"/>
</dbReference>
<sequence length="236" mass="27126">MGYIGFIPARAGSERVENKNTRPFAGFEGGLLELKLRQLVNVSRLDEIIISSNDPIILEYAERFAHEVDERIVPLERPDEFGNSATSMERFIADYIAYLRSSGIIMWTHVTHPFVTSRIYNEAIDAYERAILEGCDSLVGATRIQKFLWSNGKPFNYDNSTEKWPRSQDLPVLWEINHAIYMMPFEVMQVSGDRITKNSFFMQMEEGVAMDIDWEGQFQLMEEIALARVARGKSLI</sequence>
<dbReference type="GO" id="GO:0008781">
    <property type="term" value="F:N-acylneuraminate cytidylyltransferase activity"/>
    <property type="evidence" value="ECO:0007669"/>
    <property type="project" value="TreeGrafter"/>
</dbReference>
<dbReference type="PANTHER" id="PTHR21485:SF6">
    <property type="entry name" value="N-ACYLNEURAMINATE CYTIDYLYLTRANSFERASE-RELATED"/>
    <property type="match status" value="1"/>
</dbReference>
<dbReference type="KEGG" id="sclo:SCLO_1028120"/>
<evidence type="ECO:0000313" key="1">
    <source>
        <dbReference type="EMBL" id="BAV65852.1"/>
    </source>
</evidence>
<accession>A0A1E1F5T9</accession>
<dbReference type="AlphaFoldDB" id="A0A1E1F5T9"/>
<name>A0A1E1F5T9_9SPHN</name>
<dbReference type="Gene3D" id="3.90.550.10">
    <property type="entry name" value="Spore Coat Polysaccharide Biosynthesis Protein SpsA, Chain A"/>
    <property type="match status" value="1"/>
</dbReference>
<dbReference type="InterPro" id="IPR050793">
    <property type="entry name" value="CMP-NeuNAc_synthase"/>
</dbReference>
<evidence type="ECO:0000313" key="2">
    <source>
        <dbReference type="Proteomes" id="UP000218272"/>
    </source>
</evidence>